<accession>A0A3B4Y4W8</accession>
<proteinExistence type="predicted"/>
<dbReference type="Pfam" id="PF13359">
    <property type="entry name" value="DDE_Tnp_4"/>
    <property type="match status" value="1"/>
</dbReference>
<comment type="cofactor">
    <cofactor evidence="1">
        <name>a divalent metal cation</name>
        <dbReference type="ChEBI" id="CHEBI:60240"/>
    </cofactor>
</comment>
<evidence type="ECO:0000313" key="5">
    <source>
        <dbReference type="Proteomes" id="UP000261360"/>
    </source>
</evidence>
<keyword evidence="2" id="KW-0479">Metal-binding</keyword>
<dbReference type="Proteomes" id="UP000261360">
    <property type="component" value="Unplaced"/>
</dbReference>
<dbReference type="AlphaFoldDB" id="A0A3B4Y4W8"/>
<evidence type="ECO:0000313" key="4">
    <source>
        <dbReference type="Ensembl" id="ENSSLDP00000023046.1"/>
    </source>
</evidence>
<protein>
    <recommendedName>
        <fullName evidence="3">DDE Tnp4 domain-containing protein</fullName>
    </recommendedName>
</protein>
<reference evidence="4" key="2">
    <citation type="submission" date="2025-09" db="UniProtKB">
        <authorList>
            <consortium name="Ensembl"/>
        </authorList>
    </citation>
    <scope>IDENTIFICATION</scope>
</reference>
<evidence type="ECO:0000256" key="1">
    <source>
        <dbReference type="ARBA" id="ARBA00001968"/>
    </source>
</evidence>
<dbReference type="GeneTree" id="ENSGT00940000164115"/>
<organism evidence="4 5">
    <name type="scientific">Seriola lalandi dorsalis</name>
    <dbReference type="NCBI Taxonomy" id="1841481"/>
    <lineage>
        <taxon>Eukaryota</taxon>
        <taxon>Metazoa</taxon>
        <taxon>Chordata</taxon>
        <taxon>Craniata</taxon>
        <taxon>Vertebrata</taxon>
        <taxon>Euteleostomi</taxon>
        <taxon>Actinopterygii</taxon>
        <taxon>Neopterygii</taxon>
        <taxon>Teleostei</taxon>
        <taxon>Neoteleostei</taxon>
        <taxon>Acanthomorphata</taxon>
        <taxon>Carangaria</taxon>
        <taxon>Carangiformes</taxon>
        <taxon>Carangidae</taxon>
        <taxon>Seriola</taxon>
    </lineage>
</organism>
<keyword evidence="5" id="KW-1185">Reference proteome</keyword>
<name>A0A3B4Y4W8_SERLL</name>
<evidence type="ECO:0000259" key="3">
    <source>
        <dbReference type="Pfam" id="PF13359"/>
    </source>
</evidence>
<dbReference type="InterPro" id="IPR027806">
    <property type="entry name" value="HARBI1_dom"/>
</dbReference>
<evidence type="ECO:0000256" key="2">
    <source>
        <dbReference type="ARBA" id="ARBA00022723"/>
    </source>
</evidence>
<sequence length="336" mass="37835">MPVSRGRTLALVLLLDGLQRRRRGRRSRFWVHPLNQQRRQQGDFYHLVAELRLDSQRHHQYFRMSAEQMDELLSFIGPEVTRRSTNYRAAIEPKQRPAVALSQSTWCALPLRKTMMERFLPRPTQDTWEEVADAVDGKHVTIQAPPQTGSQYFNYMKTFSIVLLALVDSNYKFRVIQVGDFGRTSDGGVYAGSALGRGMETKSLHVPPSTSLPGAAHLGDVPHVMVGDGSVMEQVHHLIRRFCHSKSKRNVLSISEYGRDWHSSCVRSLPMYSKTKSPGSTGCMANTPILYNIIKKTLNSGQSKRDVTGFCKVGLYATLAFSRCITCSQCSALSQL</sequence>
<feature type="domain" description="DDE Tnp4" evidence="3">
    <location>
        <begin position="135"/>
        <end position="202"/>
    </location>
</feature>
<dbReference type="Ensembl" id="ENSSLDT00000023786.1">
    <property type="protein sequence ID" value="ENSSLDP00000023046.1"/>
    <property type="gene ID" value="ENSSLDG00000017993.1"/>
</dbReference>
<dbReference type="GO" id="GO:0046872">
    <property type="term" value="F:metal ion binding"/>
    <property type="evidence" value="ECO:0007669"/>
    <property type="project" value="UniProtKB-KW"/>
</dbReference>
<reference evidence="4" key="1">
    <citation type="submission" date="2025-08" db="UniProtKB">
        <authorList>
            <consortium name="Ensembl"/>
        </authorList>
    </citation>
    <scope>IDENTIFICATION</scope>
</reference>